<dbReference type="GO" id="GO:0016020">
    <property type="term" value="C:membrane"/>
    <property type="evidence" value="ECO:0007669"/>
    <property type="project" value="UniProtKB-SubCell"/>
</dbReference>
<dbReference type="InterPro" id="IPR006121">
    <property type="entry name" value="HMA_dom"/>
</dbReference>
<reference evidence="11 12" key="1">
    <citation type="submission" date="2006-05" db="EMBL/GenBank/DDBJ databases">
        <authorList>
            <person name="Paulsen I."/>
        </authorList>
    </citation>
    <scope>NUCLEOTIDE SEQUENCE [LARGE SCALE GENOMIC DNA]</scope>
    <source>
        <strain evidence="11 12">GT1</strain>
    </source>
</reference>
<feature type="transmembrane region" description="Helical" evidence="9">
    <location>
        <begin position="1921"/>
        <end position="1939"/>
    </location>
</feature>
<keyword evidence="4" id="KW-0479">Metal-binding</keyword>
<dbReference type="InterPro" id="IPR008250">
    <property type="entry name" value="ATPase_P-typ_transduc_dom_A_sf"/>
</dbReference>
<feature type="compositionally biased region" description="Polar residues" evidence="8">
    <location>
        <begin position="1379"/>
        <end position="1395"/>
    </location>
</feature>
<evidence type="ECO:0000259" key="10">
    <source>
        <dbReference type="PROSITE" id="PS50846"/>
    </source>
</evidence>
<feature type="compositionally biased region" description="Basic and acidic residues" evidence="8">
    <location>
        <begin position="1657"/>
        <end position="1667"/>
    </location>
</feature>
<dbReference type="InterPro" id="IPR018303">
    <property type="entry name" value="ATPase_P-typ_P_site"/>
</dbReference>
<dbReference type="GO" id="GO:0055070">
    <property type="term" value="P:copper ion homeostasis"/>
    <property type="evidence" value="ECO:0007669"/>
    <property type="project" value="TreeGrafter"/>
</dbReference>
<dbReference type="Gene3D" id="1.20.1110.10">
    <property type="entry name" value="Calcium-transporting ATPase, transmembrane domain"/>
    <property type="match status" value="1"/>
</dbReference>
<dbReference type="PANTHER" id="PTHR43520:SF8">
    <property type="entry name" value="P-TYPE CU(+) TRANSPORTER"/>
    <property type="match status" value="1"/>
</dbReference>
<dbReference type="PROSITE" id="PS00154">
    <property type="entry name" value="ATPASE_E1_E2"/>
    <property type="match status" value="1"/>
</dbReference>
<feature type="region of interest" description="Disordered" evidence="8">
    <location>
        <begin position="861"/>
        <end position="883"/>
    </location>
</feature>
<dbReference type="Gene3D" id="3.30.70.100">
    <property type="match status" value="1"/>
</dbReference>
<feature type="compositionally biased region" description="Polar residues" evidence="8">
    <location>
        <begin position="929"/>
        <end position="938"/>
    </location>
</feature>
<dbReference type="SUPFAM" id="SSF56784">
    <property type="entry name" value="HAD-like"/>
    <property type="match status" value="2"/>
</dbReference>
<feature type="compositionally biased region" description="Basic and acidic residues" evidence="8">
    <location>
        <begin position="1774"/>
        <end position="1801"/>
    </location>
</feature>
<evidence type="ECO:0000256" key="3">
    <source>
        <dbReference type="ARBA" id="ARBA00022692"/>
    </source>
</evidence>
<evidence type="ECO:0000256" key="2">
    <source>
        <dbReference type="ARBA" id="ARBA00006024"/>
    </source>
</evidence>
<evidence type="ECO:0000313" key="11">
    <source>
        <dbReference type="EMBL" id="EPR62282.1"/>
    </source>
</evidence>
<evidence type="ECO:0000256" key="4">
    <source>
        <dbReference type="ARBA" id="ARBA00022723"/>
    </source>
</evidence>
<comment type="caution">
    <text evidence="11">The sequence shown here is derived from an EMBL/GenBank/DDBJ whole genome shotgun (WGS) entry which is preliminary data.</text>
</comment>
<feature type="region of interest" description="Disordered" evidence="8">
    <location>
        <begin position="268"/>
        <end position="288"/>
    </location>
</feature>
<dbReference type="SUPFAM" id="SSF81665">
    <property type="entry name" value="Calcium ATPase, transmembrane domain M"/>
    <property type="match status" value="1"/>
</dbReference>
<comment type="similarity">
    <text evidence="2">Belongs to the cation transport ATPase (P-type) (TC 3.A.3) family. Type IB subfamily.</text>
</comment>
<dbReference type="GO" id="GO:0005507">
    <property type="term" value="F:copper ion binding"/>
    <property type="evidence" value="ECO:0007669"/>
    <property type="project" value="TreeGrafter"/>
</dbReference>
<dbReference type="InterPro" id="IPR036412">
    <property type="entry name" value="HAD-like_sf"/>
</dbReference>
<feature type="transmembrane region" description="Helical" evidence="9">
    <location>
        <begin position="1951"/>
        <end position="1974"/>
    </location>
</feature>
<feature type="transmembrane region" description="Helical" evidence="9">
    <location>
        <begin position="375"/>
        <end position="400"/>
    </location>
</feature>
<feature type="compositionally biased region" description="Low complexity" evidence="8">
    <location>
        <begin position="1241"/>
        <end position="1257"/>
    </location>
</feature>
<dbReference type="SUPFAM" id="SSF81653">
    <property type="entry name" value="Calcium ATPase, transduction domain A"/>
    <property type="match status" value="1"/>
</dbReference>
<feature type="transmembrane region" description="Helical" evidence="9">
    <location>
        <begin position="828"/>
        <end position="851"/>
    </location>
</feature>
<keyword evidence="5" id="KW-1278">Translocase</keyword>
<comment type="subcellular location">
    <subcellularLocation>
        <location evidence="1">Membrane</location>
    </subcellularLocation>
</comment>
<evidence type="ECO:0000256" key="7">
    <source>
        <dbReference type="ARBA" id="ARBA00023136"/>
    </source>
</evidence>
<feature type="region of interest" description="Disordered" evidence="8">
    <location>
        <begin position="905"/>
        <end position="975"/>
    </location>
</feature>
<dbReference type="Proteomes" id="UP000005641">
    <property type="component" value="Unassembled WGS sequence"/>
</dbReference>
<keyword evidence="3 9" id="KW-0812">Transmembrane</keyword>
<name>S7UXJ6_TOXGG</name>
<keyword evidence="7 9" id="KW-0472">Membrane</keyword>
<dbReference type="InterPro" id="IPR036163">
    <property type="entry name" value="HMA_dom_sf"/>
</dbReference>
<feature type="compositionally biased region" description="Polar residues" evidence="8">
    <location>
        <begin position="868"/>
        <end position="880"/>
    </location>
</feature>
<sequence>MTCASCSGVVERQLMLTPGVHEVAVDLVGGCASVTFDPQVLTTQTVCKAIRKLGFQSSPLSFQKRVQKRRSSVAHCTPCGASDGRGSREAGNDSRSCGGFAPETVDSDTGADRLEQRLSRDSQLEENSKRETAKAERETDDAETKRDSIQGNTTCHRKAEEPRGNGPLRLGRDELHRINARIWGCVSSRGKSVETTEWEAKGKREEGREMGAFLEAKAALRTSSFRTTTPTGSPPTRVSLQTRFESGEEKQATASLVLNIKENLENFSTPSSTSAVSTAPCSDEQDFRNSRSCRDLEETVAFLRRKEGVIACSRIDEGGNSALLHVCYSPSLLGARQIVAFVAAQGFLVTVQKADPLRTQREEMKKLLESLSRRVHLSLGPAAVVLLLAVATHMALLPAWLRFEPIPGVALSNIVMLVLTIPVQFFWGDTFQQAAVKGCKTRYPTMDCLVALSTNLAFFYSCFALLSSFLSRVVFASHTDDFKRHFSTDAATGTKDFWASTQNDFFVHAASEAENDPPTCFDACATLTTVLLIGKVLDAYREKDERDSVDQDVLAALALLIKGSRGRRSSLSFASQRGTFQLVQNRVTVVRLTIRRFLLLLIRTQLLQQRVKAQALKTLDRLLDKPPAHAVLVEAEAKGSLYGIEGTNPETVRKVKREIPVDLLHIGDVIEILPGETLPADGFLLVRSSASKDETPFALDLHTSAYCAYSDFSTPTVAVSPSLIVSVSSKYSPDRQFSSFMATSFLLQSPSCARVDEQLLTGEAKCVCKFRGDQLLAGSTNRASEPILLHVHKIGDQTVLSQISALASEVQRSHLPIQAIADKLAACFVPAVLAIVTLTLVAWSTAVFYPFSTNLRSLQHTFPGDDANSPTRATTQQSPLGNEKTFLLWGSPRGDFGGRVQRTLTQNRQNGQLSFRASDDPCEEVGDESSGNFQTACSLSADAKRHMQTENERKNSTTDSTVSRRHPGSASGVVPVDAPSVGILFPELSASPPGETWNETSDFLVPFEDDASTTKGELPVGLLFPSFLEKNAGFAVENAADARAAETQVGLLDPTSPEDSLHWKLWIFLVKSLFVLRFVIAVCSIACPCAMGLAVPVALAAAAGRAAEWGILIKNGTAFEAAGKTQIVVFDKTGTLTTGRTEVATALLSLQNIERYLLPFYTSQFQQENKNRDASCSSSEDIHLLPLETPAPERFSESPHRLFLPYVPRTHSGYCPPRLSSSPLVSPYSCSPSLSCRGSSSPPSPLDLLDSSSVPSDETSEKEPQPQIHLDAPQFLEKLSASTAFSVSPLQAKAMPEAERAFWWAFASAEAGISHSVAHAVTEFYGALQKEGLADPSVFSLARTMKHSDAASPSENDSLPTVPGSSLGAGDLVSEHSGRTPSNRHLPSSTESKTQVCTASLNAPSQDLFPDISLPFSRETFPGKGLAVAFRSPHSHTCPSTLHLVIGAPDFACTSLAPASVGDFEAAEEDIRTDRKQDGKKACSFSAIPDAFRFLVDTTEEVKPGHPVCGTTPVSDSEATLAEDQILREWIAHQQASTGTVVVMRAVVGVEVGTGAGGYAAHAYKSVFLGAAALSDEISPGAEAALSHLRDSLKVDLFVCTGDNRRTALRVAKTFGIPSRHVLAEALPHEKAAFLRSLQTDRNGRRAARRQGRRKMKSDARREEWRGEGMQPRMKPRAGKRDRLRVVPLYREVPRAEEGNSKRHVRLRKETETPSNASLFCRKVLAFFHTQRPCCRSLSQNGSYDLEKETEKSQVGSSSRPPVPANCASYGNERQGDLEGKRERDFARRESQETEEGDRATDGQSDEEEREEKERGEKGKTGKVQTLVTRPEGEAHPGRHRDKTTTRNKKPMRVKCPWIREETRERHLKSRENRSPKASGKNKRKSRKRGKICCMVGDGVNDAPALAAADIGVAVGMSAPVSLMTADAVLLAGSLNQFVNFLRLAKQTRKIIYWNFAWALGFNLLALPLAAGVFYPHVSVHPLAAAVAMALSCVLVLLNASSLARFPKYSETQTTEERARNALEKKS</sequence>
<dbReference type="GO" id="GO:0043682">
    <property type="term" value="F:P-type divalent copper transporter activity"/>
    <property type="evidence" value="ECO:0007669"/>
    <property type="project" value="TreeGrafter"/>
</dbReference>
<proteinExistence type="inferred from homology"/>
<reference evidence="11 12" key="2">
    <citation type="submission" date="2013-05" db="EMBL/GenBank/DDBJ databases">
        <authorList>
            <person name="Sibley D."/>
            <person name="Venepally P."/>
            <person name="Karamycheva S."/>
            <person name="Hadjithomas M."/>
            <person name="Khan A."/>
            <person name="Brunk B."/>
            <person name="Roos D."/>
            <person name="Caler E."/>
            <person name="Lorenzi H."/>
        </authorList>
    </citation>
    <scope>NUCLEOTIDE SEQUENCE [LARGE SCALE GENOMIC DNA]</scope>
    <source>
        <strain evidence="11 12">GT1</strain>
    </source>
</reference>
<dbReference type="GO" id="GO:0016787">
    <property type="term" value="F:hydrolase activity"/>
    <property type="evidence" value="ECO:0007669"/>
    <property type="project" value="UniProtKB-KW"/>
</dbReference>
<dbReference type="VEuPathDB" id="ToxoDB:TGGT1_226100"/>
<dbReference type="PROSITE" id="PS50846">
    <property type="entry name" value="HMA_2"/>
    <property type="match status" value="1"/>
</dbReference>
<dbReference type="InterPro" id="IPR023299">
    <property type="entry name" value="ATPase_P-typ_cyto_dom_N"/>
</dbReference>
<feature type="transmembrane region" description="Helical" evidence="9">
    <location>
        <begin position="1074"/>
        <end position="1099"/>
    </location>
</feature>
<dbReference type="InterPro" id="IPR023298">
    <property type="entry name" value="ATPase_P-typ_TM_dom_sf"/>
</dbReference>
<organism evidence="11 12">
    <name type="scientific">Toxoplasma gondii (strain ATCC 50853 / GT1)</name>
    <dbReference type="NCBI Taxonomy" id="507601"/>
    <lineage>
        <taxon>Eukaryota</taxon>
        <taxon>Sar</taxon>
        <taxon>Alveolata</taxon>
        <taxon>Apicomplexa</taxon>
        <taxon>Conoidasida</taxon>
        <taxon>Coccidia</taxon>
        <taxon>Eucoccidiorida</taxon>
        <taxon>Eimeriorina</taxon>
        <taxon>Sarcocystidae</taxon>
        <taxon>Toxoplasma</taxon>
    </lineage>
</organism>
<dbReference type="Pfam" id="PF00122">
    <property type="entry name" value="E1-E2_ATPase"/>
    <property type="match status" value="1"/>
</dbReference>
<dbReference type="EC" id="3.6.3.4" evidence="11"/>
<feature type="domain" description="HMA" evidence="10">
    <location>
        <begin position="1"/>
        <end position="58"/>
    </location>
</feature>
<keyword evidence="6 9" id="KW-1133">Transmembrane helix</keyword>
<protein>
    <submittedName>
        <fullName evidence="11">Haloacid dehalogenase family hydrolase domain-containing protein</fullName>
        <ecNumber evidence="11">3.6.3.4</ecNumber>
    </submittedName>
</protein>
<dbReference type="EMBL" id="AAQM03000105">
    <property type="protein sequence ID" value="EPR62282.1"/>
    <property type="molecule type" value="Genomic_DNA"/>
</dbReference>
<dbReference type="SUPFAM" id="SSF55008">
    <property type="entry name" value="HMA, heavy metal-associated domain"/>
    <property type="match status" value="1"/>
</dbReference>
<gene>
    <name evidence="11" type="ORF">TGGT1_226100</name>
</gene>
<feature type="region of interest" description="Disordered" evidence="8">
    <location>
        <begin position="80"/>
        <end position="170"/>
    </location>
</feature>
<evidence type="ECO:0000256" key="9">
    <source>
        <dbReference type="SAM" id="Phobius"/>
    </source>
</evidence>
<feature type="compositionally biased region" description="Low complexity" evidence="8">
    <location>
        <begin position="268"/>
        <end position="282"/>
    </location>
</feature>
<dbReference type="Gene3D" id="2.70.150.10">
    <property type="entry name" value="Calcium-transporting ATPase, cytoplasmic transduction domain A"/>
    <property type="match status" value="1"/>
</dbReference>
<dbReference type="PANTHER" id="PTHR43520">
    <property type="entry name" value="ATP7, ISOFORM B"/>
    <property type="match status" value="1"/>
</dbReference>
<accession>S7UXJ6</accession>
<feature type="region of interest" description="Disordered" evidence="8">
    <location>
        <begin position="1349"/>
        <end position="1395"/>
    </location>
</feature>
<dbReference type="Pfam" id="PF00403">
    <property type="entry name" value="HMA"/>
    <property type="match status" value="1"/>
</dbReference>
<evidence type="ECO:0000256" key="5">
    <source>
        <dbReference type="ARBA" id="ARBA00022967"/>
    </source>
</evidence>
<feature type="compositionally biased region" description="Basic and acidic residues" evidence="8">
    <location>
        <begin position="110"/>
        <end position="148"/>
    </location>
</feature>
<feature type="compositionally biased region" description="Basic and acidic residues" evidence="8">
    <location>
        <begin position="942"/>
        <end position="956"/>
    </location>
</feature>
<dbReference type="GO" id="GO:0000166">
    <property type="term" value="F:nucleotide binding"/>
    <property type="evidence" value="ECO:0007669"/>
    <property type="project" value="InterPro"/>
</dbReference>
<feature type="compositionally biased region" description="Polar residues" evidence="8">
    <location>
        <begin position="905"/>
        <end position="915"/>
    </location>
</feature>
<dbReference type="InterPro" id="IPR059000">
    <property type="entry name" value="ATPase_P-type_domA"/>
</dbReference>
<keyword evidence="11" id="KW-0378">Hydrolase</keyword>
<dbReference type="InterPro" id="IPR023214">
    <property type="entry name" value="HAD_sf"/>
</dbReference>
<dbReference type="CDD" id="cd00371">
    <property type="entry name" value="HMA"/>
    <property type="match status" value="1"/>
</dbReference>
<dbReference type="OrthoDB" id="347742at2759"/>
<feature type="region of interest" description="Disordered" evidence="8">
    <location>
        <begin position="1736"/>
        <end position="1888"/>
    </location>
</feature>
<feature type="compositionally biased region" description="Basic and acidic residues" evidence="8">
    <location>
        <begin position="1858"/>
        <end position="1875"/>
    </location>
</feature>
<feature type="transmembrane region" description="Helical" evidence="9">
    <location>
        <begin position="1980"/>
        <end position="2000"/>
    </location>
</feature>
<feature type="compositionally biased region" description="Basic residues" evidence="8">
    <location>
        <begin position="1645"/>
        <end position="1656"/>
    </location>
</feature>
<dbReference type="Gene3D" id="3.40.50.1000">
    <property type="entry name" value="HAD superfamily/HAD-like"/>
    <property type="match status" value="3"/>
</dbReference>
<evidence type="ECO:0000256" key="8">
    <source>
        <dbReference type="SAM" id="MobiDB-lite"/>
    </source>
</evidence>
<evidence type="ECO:0000256" key="1">
    <source>
        <dbReference type="ARBA" id="ARBA00004370"/>
    </source>
</evidence>
<dbReference type="FunFam" id="3.30.70.100:FF:000001">
    <property type="entry name" value="ATPase copper transporting beta"/>
    <property type="match status" value="1"/>
</dbReference>
<evidence type="ECO:0000256" key="6">
    <source>
        <dbReference type="ARBA" id="ARBA00022989"/>
    </source>
</evidence>
<feature type="transmembrane region" description="Helical" evidence="9">
    <location>
        <begin position="406"/>
        <end position="427"/>
    </location>
</feature>
<evidence type="ECO:0000313" key="12">
    <source>
        <dbReference type="Proteomes" id="UP000005641"/>
    </source>
</evidence>
<feature type="compositionally biased region" description="Basic residues" evidence="8">
    <location>
        <begin position="1838"/>
        <end position="1853"/>
    </location>
</feature>
<dbReference type="Gene3D" id="3.40.1110.10">
    <property type="entry name" value="Calcium-transporting ATPase, cytoplasmic domain N"/>
    <property type="match status" value="2"/>
</dbReference>
<feature type="region of interest" description="Disordered" evidence="8">
    <location>
        <begin position="1639"/>
        <end position="1681"/>
    </location>
</feature>
<feature type="region of interest" description="Disordered" evidence="8">
    <location>
        <begin position="1241"/>
        <end position="1267"/>
    </location>
</feature>
<feature type="transmembrane region" description="Helical" evidence="9">
    <location>
        <begin position="448"/>
        <end position="470"/>
    </location>
</feature>
<dbReference type="Pfam" id="PF00702">
    <property type="entry name" value="Hydrolase"/>
    <property type="match status" value="1"/>
</dbReference>